<feature type="compositionally biased region" description="Acidic residues" evidence="1">
    <location>
        <begin position="533"/>
        <end position="556"/>
    </location>
</feature>
<reference evidence="2" key="1">
    <citation type="journal article" date="2021" name="Nat. Commun.">
        <title>Genetic determinants of endophytism in the Arabidopsis root mycobiome.</title>
        <authorList>
            <person name="Mesny F."/>
            <person name="Miyauchi S."/>
            <person name="Thiergart T."/>
            <person name="Pickel B."/>
            <person name="Atanasova L."/>
            <person name="Karlsson M."/>
            <person name="Huettel B."/>
            <person name="Barry K.W."/>
            <person name="Haridas S."/>
            <person name="Chen C."/>
            <person name="Bauer D."/>
            <person name="Andreopoulos W."/>
            <person name="Pangilinan J."/>
            <person name="LaButti K."/>
            <person name="Riley R."/>
            <person name="Lipzen A."/>
            <person name="Clum A."/>
            <person name="Drula E."/>
            <person name="Henrissat B."/>
            <person name="Kohler A."/>
            <person name="Grigoriev I.V."/>
            <person name="Martin F.M."/>
            <person name="Hacquard S."/>
        </authorList>
    </citation>
    <scope>NUCLEOTIDE SEQUENCE</scope>
    <source>
        <strain evidence="2">MPI-SDFR-AT-0120</strain>
    </source>
</reference>
<feature type="region of interest" description="Disordered" evidence="1">
    <location>
        <begin position="489"/>
        <end position="572"/>
    </location>
</feature>
<feature type="compositionally biased region" description="Polar residues" evidence="1">
    <location>
        <begin position="625"/>
        <end position="636"/>
    </location>
</feature>
<dbReference type="EMBL" id="JAGMVJ010000001">
    <property type="protein sequence ID" value="KAH7095998.1"/>
    <property type="molecule type" value="Genomic_DNA"/>
</dbReference>
<feature type="compositionally biased region" description="Polar residues" evidence="1">
    <location>
        <begin position="364"/>
        <end position="386"/>
    </location>
</feature>
<dbReference type="OrthoDB" id="3438840at2759"/>
<feature type="region of interest" description="Disordered" evidence="1">
    <location>
        <begin position="713"/>
        <end position="738"/>
    </location>
</feature>
<feature type="compositionally biased region" description="Polar residues" evidence="1">
    <location>
        <begin position="199"/>
        <end position="214"/>
    </location>
</feature>
<organism evidence="2 3">
    <name type="scientific">Paraphoma chrysanthemicola</name>
    <dbReference type="NCBI Taxonomy" id="798071"/>
    <lineage>
        <taxon>Eukaryota</taxon>
        <taxon>Fungi</taxon>
        <taxon>Dikarya</taxon>
        <taxon>Ascomycota</taxon>
        <taxon>Pezizomycotina</taxon>
        <taxon>Dothideomycetes</taxon>
        <taxon>Pleosporomycetidae</taxon>
        <taxon>Pleosporales</taxon>
        <taxon>Pleosporineae</taxon>
        <taxon>Phaeosphaeriaceae</taxon>
        <taxon>Paraphoma</taxon>
    </lineage>
</organism>
<evidence type="ECO:0000313" key="2">
    <source>
        <dbReference type="EMBL" id="KAH7095998.1"/>
    </source>
</evidence>
<feature type="compositionally biased region" description="Polar residues" evidence="1">
    <location>
        <begin position="494"/>
        <end position="504"/>
    </location>
</feature>
<keyword evidence="3" id="KW-1185">Reference proteome</keyword>
<evidence type="ECO:0000313" key="3">
    <source>
        <dbReference type="Proteomes" id="UP000813461"/>
    </source>
</evidence>
<accession>A0A8K0RII7</accession>
<dbReference type="AlphaFoldDB" id="A0A8K0RII7"/>
<sequence length="826" mass="90823">MAVAAARPVLHGLPSPRSPTLSDAGMILPVHEAGYVRSLSPNPYIERPPSPPVLPATNDSSHVKLASAPQSRRRTSHQTKAPLSAQSSRSTLRTMGDSGAAAKYAPVRDDPLASSPTIQNGLSSNSPKDWAARDQRRLSNASSMRSEDFNNWPGFDSHDNHDNHDKFDDSGLGLDEQENRDRFPSDANPDDMEGDQWLNRHSSGSDESNDPYSSAALSRRAEIILANAKKRLNVMEGNLRGARESLVVSPTFSAARSSSELSLHINTARERDRRLYAGLGPIPPRVPSFRSSVLSPTSPSHSRGQSETSVPLPFSLPAYLTRQGSNKRASSAFGHTSGPWSPEGFGQGRFPIKESRSYEIIRQPHSTPPSAEQQWPIRTSSRNSKSPPALETLQEDEDVPRVHRSSSAASGLRDQMNDLKGRISSLKQRAQEDQLRRRSMQSLRTPSPFTNAQEWYTGNDAYHAGGASVTTNAGLGIKTDSPTRRALFEEDHVTPQSSKTTASQHEGEKLVTQDIVLPNNLQNGHRGQPPYDGGDDKDFDDLESYDDEQDFDDADDREFLSVDGDEGEQGADSVYEDAVYEMPASGRHEDRVDAFDYEHFFLHSAMGTYSLEGRRSSSIGSDSSTETTRPVTAVQNQDEDLSSAEKRISYHSRTASADSVSTLASFATAAENHSDDEEENEQMDQFSEQILAQQLPIAARPITSSSYNSLRSDSAINMRSGNGSSPSQTTITRASSSPADLASGLQVSKIFSILTESSSPSREEPRLALSEEEKQLIYSLASSFQQVCSNLQHTYGEQYERKAWRRRLDEARRVLNGEETEDDDSF</sequence>
<feature type="compositionally biased region" description="Polar residues" evidence="1">
    <location>
        <begin position="78"/>
        <end position="93"/>
    </location>
</feature>
<feature type="compositionally biased region" description="Polar residues" evidence="1">
    <location>
        <begin position="114"/>
        <end position="127"/>
    </location>
</feature>
<gene>
    <name evidence="2" type="ORF">FB567DRAFT_461116</name>
</gene>
<feature type="compositionally biased region" description="Acidic residues" evidence="1">
    <location>
        <begin position="563"/>
        <end position="572"/>
    </location>
</feature>
<feature type="region of interest" description="Disordered" evidence="1">
    <location>
        <begin position="325"/>
        <end position="349"/>
    </location>
</feature>
<feature type="compositionally biased region" description="Low complexity" evidence="1">
    <location>
        <begin position="287"/>
        <end position="302"/>
    </location>
</feature>
<comment type="caution">
    <text evidence="2">The sequence shown here is derived from an EMBL/GenBank/DDBJ whole genome shotgun (WGS) entry which is preliminary data.</text>
</comment>
<feature type="region of interest" description="Disordered" evidence="1">
    <location>
        <begin position="428"/>
        <end position="450"/>
    </location>
</feature>
<evidence type="ECO:0000256" key="1">
    <source>
        <dbReference type="SAM" id="MobiDB-lite"/>
    </source>
</evidence>
<proteinExistence type="predicted"/>
<feature type="compositionally biased region" description="Basic and acidic residues" evidence="1">
    <location>
        <begin position="156"/>
        <end position="169"/>
    </location>
</feature>
<protein>
    <submittedName>
        <fullName evidence="2">Uncharacterized protein</fullName>
    </submittedName>
</protein>
<feature type="compositionally biased region" description="Polar residues" evidence="1">
    <location>
        <begin position="440"/>
        <end position="450"/>
    </location>
</feature>
<feature type="region of interest" description="Disordered" evidence="1">
    <location>
        <begin position="1"/>
        <end position="23"/>
    </location>
</feature>
<feature type="region of interest" description="Disordered" evidence="1">
    <location>
        <begin position="39"/>
        <end position="214"/>
    </location>
</feature>
<feature type="region of interest" description="Disordered" evidence="1">
    <location>
        <begin position="613"/>
        <end position="643"/>
    </location>
</feature>
<dbReference type="Proteomes" id="UP000813461">
    <property type="component" value="Unassembled WGS sequence"/>
</dbReference>
<feature type="region of interest" description="Disordered" evidence="1">
    <location>
        <begin position="278"/>
        <end position="311"/>
    </location>
</feature>
<name>A0A8K0RII7_9PLEO</name>
<feature type="region of interest" description="Disordered" evidence="1">
    <location>
        <begin position="362"/>
        <end position="415"/>
    </location>
</feature>